<dbReference type="PATRIC" id="fig|44252.3.peg.4859"/>
<dbReference type="Proteomes" id="UP000029278">
    <property type="component" value="Unassembled WGS sequence"/>
</dbReference>
<evidence type="ECO:0000256" key="2">
    <source>
        <dbReference type="SAM" id="Phobius"/>
    </source>
</evidence>
<keyword evidence="2" id="KW-0812">Transmembrane</keyword>
<evidence type="ECO:0000313" key="4">
    <source>
        <dbReference type="Proteomes" id="UP000029278"/>
    </source>
</evidence>
<comment type="caution">
    <text evidence="3">The sequence shown here is derived from an EMBL/GenBank/DDBJ whole genome shotgun (WGS) entry which is preliminary data.</text>
</comment>
<feature type="transmembrane region" description="Helical" evidence="2">
    <location>
        <begin position="52"/>
        <end position="72"/>
    </location>
</feature>
<reference evidence="3 4" key="1">
    <citation type="submission" date="2014-04" db="EMBL/GenBank/DDBJ databases">
        <authorList>
            <person name="Bishop-Lilly K.A."/>
            <person name="Broomall S.M."/>
            <person name="Chain P.S."/>
            <person name="Chertkov O."/>
            <person name="Coyne S.R."/>
            <person name="Daligault H.E."/>
            <person name="Davenport K.W."/>
            <person name="Erkkila T."/>
            <person name="Frey K.G."/>
            <person name="Gibbons H.S."/>
            <person name="Gu W."/>
            <person name="Jaissle J."/>
            <person name="Johnson S.L."/>
            <person name="Koroleva G.I."/>
            <person name="Ladner J.T."/>
            <person name="Lo C.-C."/>
            <person name="Minogue T.D."/>
            <person name="Munk C."/>
            <person name="Palacios G.F."/>
            <person name="Redden C.L."/>
            <person name="Rosenzweig C.N."/>
            <person name="Scholz M.B."/>
            <person name="Teshima H."/>
            <person name="Xu Y."/>
        </authorList>
    </citation>
    <scope>NUCLEOTIDE SEQUENCE [LARGE SCALE GENOMIC DNA]</scope>
    <source>
        <strain evidence="3 4">8244</strain>
    </source>
</reference>
<evidence type="ECO:0008006" key="5">
    <source>
        <dbReference type="Google" id="ProtNLM"/>
    </source>
</evidence>
<keyword evidence="4" id="KW-1185">Reference proteome</keyword>
<gene>
    <name evidence="3" type="ORF">DJ90_4295</name>
</gene>
<evidence type="ECO:0000256" key="1">
    <source>
        <dbReference type="SAM" id="MobiDB-lite"/>
    </source>
</evidence>
<organism evidence="3 4">
    <name type="scientific">Paenibacillus macerans</name>
    <name type="common">Bacillus macerans</name>
    <dbReference type="NCBI Taxonomy" id="44252"/>
    <lineage>
        <taxon>Bacteria</taxon>
        <taxon>Bacillati</taxon>
        <taxon>Bacillota</taxon>
        <taxon>Bacilli</taxon>
        <taxon>Bacillales</taxon>
        <taxon>Paenibacillaceae</taxon>
        <taxon>Paenibacillus</taxon>
    </lineage>
</organism>
<feature type="region of interest" description="Disordered" evidence="1">
    <location>
        <begin position="1"/>
        <end position="42"/>
    </location>
</feature>
<sequence>MEMPGETGMSGTKGPGSPEETELSGTKGPESSEFTGPDGPKRPGALGGLGRWAAASAAAAVIFLGVLAMLLWGSRFLLPHAYAYVETAADNGVKLHALSASPEHIELRAADRPLGDYRVYGINGGFFYNDAVLSIAVNDDRPVHGAAGDYGSGWFNAKYARGTLVWDAAAGRFSVQVVSAAAELTVTNRSRYFAQGGVSMKLQDDAGWRAAAVDAEHLPYPDEERLRSGLVYDNTGRLWLIVTPTRCTAEAFRAAVKETIAPGSAVDGIFLDGDGSSQLNAAEVKLHGDSRDLRQIIAIQ</sequence>
<dbReference type="AlphaFoldDB" id="A0A090YJT4"/>
<dbReference type="EMBL" id="JMQA01000040">
    <property type="protein sequence ID" value="KFM98466.1"/>
    <property type="molecule type" value="Genomic_DNA"/>
</dbReference>
<evidence type="ECO:0000313" key="3">
    <source>
        <dbReference type="EMBL" id="KFM98466.1"/>
    </source>
</evidence>
<protein>
    <recommendedName>
        <fullName evidence="5">Phosphodiester glycosidase domain-containing protein</fullName>
    </recommendedName>
</protein>
<name>A0A090YJT4_PAEMA</name>
<keyword evidence="2" id="KW-1133">Transmembrane helix</keyword>
<dbReference type="HOGENOM" id="CLU_080711_0_0_9"/>
<keyword evidence="2" id="KW-0472">Membrane</keyword>
<accession>A0A090YJT4</accession>
<proteinExistence type="predicted"/>
<dbReference type="STRING" id="44252.DJ90_4295"/>